<dbReference type="AlphaFoldDB" id="A0AA94R9L4"/>
<feature type="domain" description="HTH tetR-type" evidence="4">
    <location>
        <begin position="36"/>
        <end position="96"/>
    </location>
</feature>
<feature type="DNA-binding region" description="H-T-H motif" evidence="2">
    <location>
        <begin position="59"/>
        <end position="78"/>
    </location>
</feature>
<sequence>MSRPSAGAGKRTTAPRSATSRAPRTIRGLDAEQRRVHRREQLLASAFELIARDGYANTSIEQICQNAFVGNKAFYETFDSKEDCYIELLRQIAERIERQVVEILEDTTADNDDMVERLLSAFAHALVDDPRIAVVAFGECAGISPRVERQRRENRRWTAAFVEELWRRREFPEIAADTTLDFHALAVLTVGGLFEAVADWLHDYEPDAEQRPSIDTLIGNLTSFMAVVRAGITASLR</sequence>
<dbReference type="GO" id="GO:0003677">
    <property type="term" value="F:DNA binding"/>
    <property type="evidence" value="ECO:0007669"/>
    <property type="project" value="UniProtKB-UniRule"/>
</dbReference>
<dbReference type="PROSITE" id="PS50977">
    <property type="entry name" value="HTH_TETR_2"/>
    <property type="match status" value="1"/>
</dbReference>
<evidence type="ECO:0000256" key="3">
    <source>
        <dbReference type="SAM" id="MobiDB-lite"/>
    </source>
</evidence>
<dbReference type="Proteomes" id="UP000309984">
    <property type="component" value="Unassembled WGS sequence"/>
</dbReference>
<keyword evidence="6" id="KW-1185">Reference proteome</keyword>
<evidence type="ECO:0000313" key="5">
    <source>
        <dbReference type="EMBL" id="TLH65186.1"/>
    </source>
</evidence>
<evidence type="ECO:0000313" key="6">
    <source>
        <dbReference type="Proteomes" id="UP000309984"/>
    </source>
</evidence>
<organism evidence="5 6">
    <name type="scientific">Mycolicibacterium phocaicum</name>
    <dbReference type="NCBI Taxonomy" id="319706"/>
    <lineage>
        <taxon>Bacteria</taxon>
        <taxon>Bacillati</taxon>
        <taxon>Actinomycetota</taxon>
        <taxon>Actinomycetes</taxon>
        <taxon>Mycobacteriales</taxon>
        <taxon>Mycobacteriaceae</taxon>
        <taxon>Mycolicibacterium</taxon>
    </lineage>
</organism>
<dbReference type="Pfam" id="PF00440">
    <property type="entry name" value="TetR_N"/>
    <property type="match status" value="1"/>
</dbReference>
<evidence type="ECO:0000259" key="4">
    <source>
        <dbReference type="PROSITE" id="PS50977"/>
    </source>
</evidence>
<comment type="caution">
    <text evidence="5">The sequence shown here is derived from an EMBL/GenBank/DDBJ whole genome shotgun (WGS) entry which is preliminary data.</text>
</comment>
<dbReference type="InterPro" id="IPR001647">
    <property type="entry name" value="HTH_TetR"/>
</dbReference>
<dbReference type="PANTHER" id="PTHR43479:SF11">
    <property type="entry name" value="ACREF_ENVCD OPERON REPRESSOR-RELATED"/>
    <property type="match status" value="1"/>
</dbReference>
<dbReference type="Gene3D" id="1.10.357.10">
    <property type="entry name" value="Tetracycline Repressor, domain 2"/>
    <property type="match status" value="1"/>
</dbReference>
<keyword evidence="1 2" id="KW-0238">DNA-binding</keyword>
<dbReference type="InterPro" id="IPR050624">
    <property type="entry name" value="HTH-type_Tx_Regulator"/>
</dbReference>
<dbReference type="InterPro" id="IPR009057">
    <property type="entry name" value="Homeodomain-like_sf"/>
</dbReference>
<name>A0AA94R9L4_9MYCO</name>
<dbReference type="RefSeq" id="WP_138249828.1">
    <property type="nucleotide sequence ID" value="NZ_AP022616.1"/>
</dbReference>
<protein>
    <submittedName>
        <fullName evidence="5">TetR/AcrR family transcriptional regulator</fullName>
    </submittedName>
</protein>
<reference evidence="5 6" key="1">
    <citation type="submission" date="2018-01" db="EMBL/GenBank/DDBJ databases">
        <title>Comparative genomics of Mycobacterium mucogenicum and Mycobacterium neoaurum clade members emphasizing tRNA and non-coding RNA.</title>
        <authorList>
            <person name="Behra P.R.K."/>
            <person name="Pettersson B.M.F."/>
            <person name="Das S."/>
            <person name="Dasgupta S."/>
            <person name="Kirsebom L.A."/>
        </authorList>
    </citation>
    <scope>NUCLEOTIDE SEQUENCE [LARGE SCALE GENOMIC DNA]</scope>
    <source>
        <strain evidence="5 6">DSM 45104</strain>
    </source>
</reference>
<proteinExistence type="predicted"/>
<dbReference type="EMBL" id="POTM01000044">
    <property type="protein sequence ID" value="TLH65186.1"/>
    <property type="molecule type" value="Genomic_DNA"/>
</dbReference>
<evidence type="ECO:0000256" key="1">
    <source>
        <dbReference type="ARBA" id="ARBA00023125"/>
    </source>
</evidence>
<gene>
    <name evidence="5" type="ORF">C1S79_17260</name>
</gene>
<dbReference type="SUPFAM" id="SSF46689">
    <property type="entry name" value="Homeodomain-like"/>
    <property type="match status" value="1"/>
</dbReference>
<evidence type="ECO:0000256" key="2">
    <source>
        <dbReference type="PROSITE-ProRule" id="PRU00335"/>
    </source>
</evidence>
<feature type="region of interest" description="Disordered" evidence="3">
    <location>
        <begin position="1"/>
        <end position="31"/>
    </location>
</feature>
<accession>A0AA94R9L4</accession>
<dbReference type="PANTHER" id="PTHR43479">
    <property type="entry name" value="ACREF/ENVCD OPERON REPRESSOR-RELATED"/>
    <property type="match status" value="1"/>
</dbReference>